<organism evidence="3">
    <name type="scientific">Anisakis simplex</name>
    <name type="common">Herring worm</name>
    <dbReference type="NCBI Taxonomy" id="6269"/>
    <lineage>
        <taxon>Eukaryota</taxon>
        <taxon>Metazoa</taxon>
        <taxon>Ecdysozoa</taxon>
        <taxon>Nematoda</taxon>
        <taxon>Chromadorea</taxon>
        <taxon>Rhabditida</taxon>
        <taxon>Spirurina</taxon>
        <taxon>Ascaridomorpha</taxon>
        <taxon>Ascaridoidea</taxon>
        <taxon>Anisakidae</taxon>
        <taxon>Anisakis</taxon>
        <taxon>Anisakis simplex complex</taxon>
    </lineage>
</organism>
<name>A0A0M3K331_ANISI</name>
<reference evidence="1 2" key="2">
    <citation type="submission" date="2018-11" db="EMBL/GenBank/DDBJ databases">
        <authorList>
            <consortium name="Pathogen Informatics"/>
        </authorList>
    </citation>
    <scope>NUCLEOTIDE SEQUENCE [LARGE SCALE GENOMIC DNA]</scope>
</reference>
<gene>
    <name evidence="1" type="ORF">ASIM_LOCUS14773</name>
</gene>
<evidence type="ECO:0000313" key="2">
    <source>
        <dbReference type="Proteomes" id="UP000267096"/>
    </source>
</evidence>
<reference evidence="3" key="1">
    <citation type="submission" date="2017-02" db="UniProtKB">
        <authorList>
            <consortium name="WormBaseParasite"/>
        </authorList>
    </citation>
    <scope>IDENTIFICATION</scope>
</reference>
<keyword evidence="2" id="KW-1185">Reference proteome</keyword>
<protein>
    <submittedName>
        <fullName evidence="3">Protein RALF-like 34</fullName>
    </submittedName>
</protein>
<dbReference type="Proteomes" id="UP000267096">
    <property type="component" value="Unassembled WGS sequence"/>
</dbReference>
<dbReference type="WBParaSite" id="ASIM_0001536301-mRNA-1">
    <property type="protein sequence ID" value="ASIM_0001536301-mRNA-1"/>
    <property type="gene ID" value="ASIM_0001536301"/>
</dbReference>
<proteinExistence type="predicted"/>
<sequence>MLINGVMYLSEWFQWTCEDEKERVMQMQLNIRLIVLIASVIVMVRCWKEDDEEIPLGLQVADRRNAYDFRLPYYLNPEVSDD</sequence>
<accession>A0A0M3K331</accession>
<evidence type="ECO:0000313" key="3">
    <source>
        <dbReference type="WBParaSite" id="ASIM_0001536301-mRNA-1"/>
    </source>
</evidence>
<dbReference type="AlphaFoldDB" id="A0A0M3K331"/>
<dbReference type="EMBL" id="UYRR01031923">
    <property type="protein sequence ID" value="VDK53305.1"/>
    <property type="molecule type" value="Genomic_DNA"/>
</dbReference>
<evidence type="ECO:0000313" key="1">
    <source>
        <dbReference type="EMBL" id="VDK53305.1"/>
    </source>
</evidence>